<gene>
    <name evidence="1" type="ORF">O185_21720</name>
</gene>
<dbReference type="RefSeq" id="WP_023046073.1">
    <property type="nucleotide sequence ID" value="NZ_AXDT01000238.1"/>
</dbReference>
<dbReference type="Proteomes" id="UP000017133">
    <property type="component" value="Unassembled WGS sequence"/>
</dbReference>
<proteinExistence type="predicted"/>
<name>U7QWZ5_PHOTE</name>
<dbReference type="PATRIC" id="fig|1389415.4.peg.4342"/>
<dbReference type="AlphaFoldDB" id="U7QWZ5"/>
<accession>U7QWZ5</accession>
<comment type="caution">
    <text evidence="1">The sequence shown here is derived from an EMBL/GenBank/DDBJ whole genome shotgun (WGS) entry which is preliminary data.</text>
</comment>
<protein>
    <submittedName>
        <fullName evidence="1">Uncharacterized protein</fullName>
    </submittedName>
</protein>
<evidence type="ECO:0000313" key="1">
    <source>
        <dbReference type="EMBL" id="ERT11006.1"/>
    </source>
</evidence>
<dbReference type="EMBL" id="AXDT01000238">
    <property type="protein sequence ID" value="ERT11006.1"/>
    <property type="molecule type" value="Genomic_DNA"/>
</dbReference>
<reference evidence="1 2" key="1">
    <citation type="submission" date="2013-10" db="EMBL/GenBank/DDBJ databases">
        <title>Whole Genome Shotgun Sequence of Photorhabdus temperata J3.</title>
        <authorList>
            <person name="Park G.-S."/>
            <person name="Hong S.-J."/>
            <person name="Shin J.-H."/>
        </authorList>
    </citation>
    <scope>NUCLEOTIDE SEQUENCE [LARGE SCALE GENOMIC DNA]</scope>
    <source>
        <strain evidence="1 2">J3</strain>
    </source>
</reference>
<keyword evidence="2" id="KW-1185">Reference proteome</keyword>
<sequence length="60" mass="6552">MAVNIEALINCLGKIYQEIFGEGLIHYKTKLSGFPGDEVICLEMVKEGGLASYSEGMNLI</sequence>
<evidence type="ECO:0000313" key="2">
    <source>
        <dbReference type="Proteomes" id="UP000017133"/>
    </source>
</evidence>
<organism evidence="1 2">
    <name type="scientific">Photorhabdus temperata J3</name>
    <dbReference type="NCBI Taxonomy" id="1389415"/>
    <lineage>
        <taxon>Bacteria</taxon>
        <taxon>Pseudomonadati</taxon>
        <taxon>Pseudomonadota</taxon>
        <taxon>Gammaproteobacteria</taxon>
        <taxon>Enterobacterales</taxon>
        <taxon>Morganellaceae</taxon>
        <taxon>Photorhabdus</taxon>
    </lineage>
</organism>
<dbReference type="Pfam" id="PF19929">
    <property type="entry name" value="DUF6392"/>
    <property type="match status" value="1"/>
</dbReference>
<dbReference type="InterPro" id="IPR045657">
    <property type="entry name" value="DUF6392"/>
</dbReference>